<dbReference type="Pfam" id="PF02518">
    <property type="entry name" value="HATPase_c"/>
    <property type="match status" value="1"/>
</dbReference>
<evidence type="ECO:0000256" key="5">
    <source>
        <dbReference type="ARBA" id="ARBA00022679"/>
    </source>
</evidence>
<dbReference type="PANTHER" id="PTHR43711:SF28">
    <property type="entry name" value="SENSOR HISTIDINE KINASE YXDK"/>
    <property type="match status" value="1"/>
</dbReference>
<dbReference type="Gene3D" id="3.30.450.40">
    <property type="match status" value="2"/>
</dbReference>
<evidence type="ECO:0000256" key="4">
    <source>
        <dbReference type="ARBA" id="ARBA00022553"/>
    </source>
</evidence>
<dbReference type="CDD" id="cd00075">
    <property type="entry name" value="HATPase"/>
    <property type="match status" value="1"/>
</dbReference>
<dbReference type="GO" id="GO:0004673">
    <property type="term" value="F:protein histidine kinase activity"/>
    <property type="evidence" value="ECO:0007669"/>
    <property type="project" value="UniProtKB-EC"/>
</dbReference>
<dbReference type="InterPro" id="IPR036890">
    <property type="entry name" value="HATPase_C_sf"/>
</dbReference>
<evidence type="ECO:0000256" key="1">
    <source>
        <dbReference type="ARBA" id="ARBA00000085"/>
    </source>
</evidence>
<dbReference type="InterPro" id="IPR029016">
    <property type="entry name" value="GAF-like_dom_sf"/>
</dbReference>
<dbReference type="SUPFAM" id="SSF55781">
    <property type="entry name" value="GAF domain-like"/>
    <property type="match status" value="2"/>
</dbReference>
<dbReference type="PRINTS" id="PR00344">
    <property type="entry name" value="BCTRLSENSOR"/>
</dbReference>
<dbReference type="InterPro" id="IPR003661">
    <property type="entry name" value="HisK_dim/P_dom"/>
</dbReference>
<dbReference type="Gene3D" id="3.30.565.10">
    <property type="entry name" value="Histidine kinase-like ATPase, C-terminal domain"/>
    <property type="match status" value="1"/>
</dbReference>
<dbReference type="InterPro" id="IPR003018">
    <property type="entry name" value="GAF"/>
</dbReference>
<dbReference type="SMART" id="SM00387">
    <property type="entry name" value="HATPase_c"/>
    <property type="match status" value="1"/>
</dbReference>
<dbReference type="PROSITE" id="PS50109">
    <property type="entry name" value="HIS_KIN"/>
    <property type="match status" value="1"/>
</dbReference>
<dbReference type="SUPFAM" id="SSF55874">
    <property type="entry name" value="ATPase domain of HSP90 chaperone/DNA topoisomerase II/histidine kinase"/>
    <property type="match status" value="1"/>
</dbReference>
<keyword evidence="5 9" id="KW-0808">Transferase</keyword>
<gene>
    <name evidence="9" type="primary">rcsC_2</name>
    <name evidence="9" type="ORF">ENKNEFLB_04428</name>
</gene>
<keyword evidence="4" id="KW-0597">Phosphoprotein</keyword>
<dbReference type="SMART" id="SM00388">
    <property type="entry name" value="HisKA"/>
    <property type="match status" value="1"/>
</dbReference>
<evidence type="ECO:0000256" key="3">
    <source>
        <dbReference type="ARBA" id="ARBA00012438"/>
    </source>
</evidence>
<keyword evidence="10" id="KW-1185">Reference proteome</keyword>
<dbReference type="EC" id="2.7.13.3" evidence="3"/>
<dbReference type="InterPro" id="IPR050736">
    <property type="entry name" value="Sensor_HK_Regulatory"/>
</dbReference>
<sequence length="614" mass="65989">MPAIPTPPPAQAAALSDLHRVLLLVNSGRGLHDVLRAAAEGVRDVLGFAGVAVNLHSACGFFETVVVVGPGTEAVAGSRHRVEDVEAELDAADQWGLLRFVPAGRYDLPEDAAVWRTSEPALDEPDAWQPDDALYAPLCGADGQLLGVLGLDLPLDGRRPGPEARAILEIYAVQIGLAVGQARERERLEERVRLSAAVRRLVATASDSLELAEVLPACVPPLLEGFRAEKAWVRLFADEGGAWEAVNYPADLGRTLHHSAAADQGWPELDEARAFASAWRVAGACWEAQRTVVIDEHRFEDDDGVVPATSRRRVVDWLRALGHAQFVMVPLGSGRQCLGYVVLSRAERAGAWTEAEEDAALDVARELGRVIGTARVRMREHELLRRLERLDAHRTEVITTVVHELKNPLAAILGNLEMVRDDPTVIDRAHQAIQASGERMLALVQDMLTLTRLREPATVEHVPVDLTAVVVAVVDQLAAQAGRAGVGVDLSGARPGVRVTGDGEELEQLVLNLASNAIKFSDAGDMVRLEVGTDPDGRAVLRVTDEGIGISPEDREGLFTEFDRGTDPEARRRPGSGLGLAIAGRVAERHGGRIEVGSQPGRGSTFTVRLPSAG</sequence>
<keyword evidence="7" id="KW-0902">Two-component regulatory system</keyword>
<evidence type="ECO:0000256" key="7">
    <source>
        <dbReference type="ARBA" id="ARBA00023012"/>
    </source>
</evidence>
<dbReference type="Pfam" id="PF01590">
    <property type="entry name" value="GAF"/>
    <property type="match status" value="2"/>
</dbReference>
<evidence type="ECO:0000256" key="6">
    <source>
        <dbReference type="ARBA" id="ARBA00022777"/>
    </source>
</evidence>
<keyword evidence="6 9" id="KW-0418">Kinase</keyword>
<protein>
    <recommendedName>
        <fullName evidence="3">histidine kinase</fullName>
        <ecNumber evidence="3">2.7.13.3</ecNumber>
    </recommendedName>
</protein>
<name>A0ABX8EP02_9ACTN</name>
<dbReference type="RefSeq" id="WP_214057287.1">
    <property type="nucleotide sequence ID" value="NZ_BAAAHS010000049.1"/>
</dbReference>
<dbReference type="PANTHER" id="PTHR43711">
    <property type="entry name" value="TWO-COMPONENT HISTIDINE KINASE"/>
    <property type="match status" value="1"/>
</dbReference>
<dbReference type="InterPro" id="IPR005467">
    <property type="entry name" value="His_kinase_dom"/>
</dbReference>
<proteinExistence type="predicted"/>
<evidence type="ECO:0000313" key="10">
    <source>
        <dbReference type="Proteomes" id="UP000679307"/>
    </source>
</evidence>
<dbReference type="Proteomes" id="UP000679307">
    <property type="component" value="Chromosome"/>
</dbReference>
<evidence type="ECO:0000256" key="2">
    <source>
        <dbReference type="ARBA" id="ARBA00004236"/>
    </source>
</evidence>
<comment type="subcellular location">
    <subcellularLocation>
        <location evidence="2">Cell membrane</location>
    </subcellularLocation>
</comment>
<dbReference type="Pfam" id="PF00512">
    <property type="entry name" value="HisKA"/>
    <property type="match status" value="1"/>
</dbReference>
<dbReference type="SUPFAM" id="SSF47384">
    <property type="entry name" value="Homodimeric domain of signal transducing histidine kinase"/>
    <property type="match status" value="1"/>
</dbReference>
<evidence type="ECO:0000313" key="9">
    <source>
        <dbReference type="EMBL" id="QVT82009.1"/>
    </source>
</evidence>
<feature type="domain" description="Histidine kinase" evidence="8">
    <location>
        <begin position="400"/>
        <end position="614"/>
    </location>
</feature>
<dbReference type="EMBL" id="CP075371">
    <property type="protein sequence ID" value="QVT82009.1"/>
    <property type="molecule type" value="Genomic_DNA"/>
</dbReference>
<dbReference type="InterPro" id="IPR036097">
    <property type="entry name" value="HisK_dim/P_sf"/>
</dbReference>
<dbReference type="Gene3D" id="1.10.287.130">
    <property type="match status" value="1"/>
</dbReference>
<dbReference type="InterPro" id="IPR003594">
    <property type="entry name" value="HATPase_dom"/>
</dbReference>
<organism evidence="9 10">
    <name type="scientific">Nocardioides aquaticus</name>
    <dbReference type="NCBI Taxonomy" id="160826"/>
    <lineage>
        <taxon>Bacteria</taxon>
        <taxon>Bacillati</taxon>
        <taxon>Actinomycetota</taxon>
        <taxon>Actinomycetes</taxon>
        <taxon>Propionibacteriales</taxon>
        <taxon>Nocardioidaceae</taxon>
        <taxon>Nocardioides</taxon>
    </lineage>
</organism>
<reference evidence="9 10" key="1">
    <citation type="submission" date="2021-05" db="EMBL/GenBank/DDBJ databases">
        <title>Complete genome of Nocardioides aquaticus KCTC 9944T isolated from meromictic and hypersaline Ekho Lake, Antarctica.</title>
        <authorList>
            <person name="Hwang K."/>
            <person name="Kim K.M."/>
            <person name="Choe H."/>
        </authorList>
    </citation>
    <scope>NUCLEOTIDE SEQUENCE [LARGE SCALE GENOMIC DNA]</scope>
    <source>
        <strain evidence="9 10">KCTC 9944</strain>
    </source>
</reference>
<accession>A0ABX8EP02</accession>
<dbReference type="SMART" id="SM00065">
    <property type="entry name" value="GAF"/>
    <property type="match status" value="2"/>
</dbReference>
<dbReference type="CDD" id="cd00082">
    <property type="entry name" value="HisKA"/>
    <property type="match status" value="1"/>
</dbReference>
<comment type="catalytic activity">
    <reaction evidence="1">
        <text>ATP + protein L-histidine = ADP + protein N-phospho-L-histidine.</text>
        <dbReference type="EC" id="2.7.13.3"/>
    </reaction>
</comment>
<evidence type="ECO:0000259" key="8">
    <source>
        <dbReference type="PROSITE" id="PS50109"/>
    </source>
</evidence>
<dbReference type="InterPro" id="IPR004358">
    <property type="entry name" value="Sig_transdc_His_kin-like_C"/>
</dbReference>